<evidence type="ECO:0000313" key="2">
    <source>
        <dbReference type="Proteomes" id="UP001500729"/>
    </source>
</evidence>
<name>A0ABN1D490_SACER</name>
<evidence type="ECO:0000313" key="1">
    <source>
        <dbReference type="EMBL" id="GAA0533159.1"/>
    </source>
</evidence>
<protein>
    <recommendedName>
        <fullName evidence="3">Secreted protein</fullName>
    </recommendedName>
</protein>
<accession>A0ABN1D490</accession>
<evidence type="ECO:0008006" key="3">
    <source>
        <dbReference type="Google" id="ProtNLM"/>
    </source>
</evidence>
<comment type="caution">
    <text evidence="1">The sequence shown here is derived from an EMBL/GenBank/DDBJ whole genome shotgun (WGS) entry which is preliminary data.</text>
</comment>
<dbReference type="Proteomes" id="UP001500729">
    <property type="component" value="Unassembled WGS sequence"/>
</dbReference>
<dbReference type="RefSeq" id="WP_009944944.1">
    <property type="nucleotide sequence ID" value="NZ_BAAAGS010000022.1"/>
</dbReference>
<keyword evidence="2" id="KW-1185">Reference proteome</keyword>
<sequence length="208" mass="22242">MHPVLSGTAGILLLGCAAAVALAVFPLRGGKGQHAHAGPGTVTVEHLCGARAEAESEDQEEIEWPRVDWDELSAREMIEFPAGRDDLPAAEAFPDPADVFPGLADAFPGVPDAFPEPAFLDVAAALPESADAFPDVTDAFPDLASAFRGAADPVDHEYVGRHRLRCNDMLSHRLEWELINWPEPVRGPYKVDIAFVPPGVEILAPASH</sequence>
<organism evidence="1 2">
    <name type="scientific">Saccharopolyspora erythraea</name>
    <name type="common">Streptomyces erythraeus</name>
    <dbReference type="NCBI Taxonomy" id="1836"/>
    <lineage>
        <taxon>Bacteria</taxon>
        <taxon>Bacillati</taxon>
        <taxon>Actinomycetota</taxon>
        <taxon>Actinomycetes</taxon>
        <taxon>Pseudonocardiales</taxon>
        <taxon>Pseudonocardiaceae</taxon>
        <taxon>Saccharopolyspora</taxon>
    </lineage>
</organism>
<reference evidence="1 2" key="1">
    <citation type="journal article" date="2019" name="Int. J. Syst. Evol. Microbiol.">
        <title>The Global Catalogue of Microorganisms (GCM) 10K type strain sequencing project: providing services to taxonomists for standard genome sequencing and annotation.</title>
        <authorList>
            <consortium name="The Broad Institute Genomics Platform"/>
            <consortium name="The Broad Institute Genome Sequencing Center for Infectious Disease"/>
            <person name="Wu L."/>
            <person name="Ma J."/>
        </authorList>
    </citation>
    <scope>NUCLEOTIDE SEQUENCE [LARGE SCALE GENOMIC DNA]</scope>
    <source>
        <strain evidence="1 2">JCM 10303</strain>
    </source>
</reference>
<proteinExistence type="predicted"/>
<gene>
    <name evidence="1" type="ORF">GCM10009533_35330</name>
</gene>
<dbReference type="EMBL" id="BAAAGS010000022">
    <property type="protein sequence ID" value="GAA0533159.1"/>
    <property type="molecule type" value="Genomic_DNA"/>
</dbReference>